<dbReference type="Pfam" id="PF14501">
    <property type="entry name" value="HATPase_c_5"/>
    <property type="match status" value="1"/>
</dbReference>
<sequence length="431" mass="49636">MQYLFSLENSLYVLVILLAFKSKLPRHYVLIYWLVSIAITFVTTINGFPGFISDFIFFAFLSFTTIFITRDIISVILISTLPLINTELDFYLQPKYISFLISESNELYPIISILISLIFVYCITRLELRFARYLESNLSFYKPLMIVSLPAIFFFINNRNALGYFSSLLELELEQAQILVLPFYILPILAILVYLFLNYTLQESERVEFEKEQLKVSQTFNSMVKDQYTEMRQFRHDYRNILLTLETYIKDHDWNELTNYFHQTILPSGIHSDKASVQLSKLSNIETVGVRNLLFTKLAYATSQQIDVSVEVHKPVSLKVKKDPLYLIRIIGILMDNAIEALAEQGHGTLSVALFDDEETVQLIIANDSDQSPGPLHKLTQPGYSTKGDGRGLGLATVAELTERAHIDLLTSYHEGIFTQHLIFNKERLEP</sequence>
<protein>
    <submittedName>
        <fullName evidence="3">Sensor histidine kinase</fullName>
    </submittedName>
</protein>
<dbReference type="Gene3D" id="3.30.565.10">
    <property type="entry name" value="Histidine kinase-like ATPase, C-terminal domain"/>
    <property type="match status" value="1"/>
</dbReference>
<dbReference type="GO" id="GO:0016301">
    <property type="term" value="F:kinase activity"/>
    <property type="evidence" value="ECO:0007669"/>
    <property type="project" value="UniProtKB-KW"/>
</dbReference>
<keyword evidence="1" id="KW-0812">Transmembrane</keyword>
<dbReference type="PANTHER" id="PTHR40448">
    <property type="entry name" value="TWO-COMPONENT SENSOR HISTIDINE KINASE"/>
    <property type="match status" value="1"/>
</dbReference>
<accession>A0A929MPT1</accession>
<dbReference type="SUPFAM" id="SSF55874">
    <property type="entry name" value="ATPase domain of HSP90 chaperone/DNA topoisomerase II/histidine kinase"/>
    <property type="match status" value="1"/>
</dbReference>
<keyword evidence="1" id="KW-0472">Membrane</keyword>
<feature type="transmembrane region" description="Helical" evidence="1">
    <location>
        <begin position="176"/>
        <end position="197"/>
    </location>
</feature>
<keyword evidence="3" id="KW-0808">Transferase</keyword>
<dbReference type="InterPro" id="IPR036890">
    <property type="entry name" value="HATPase_C_sf"/>
</dbReference>
<evidence type="ECO:0000256" key="1">
    <source>
        <dbReference type="SAM" id="Phobius"/>
    </source>
</evidence>
<evidence type="ECO:0000259" key="2">
    <source>
        <dbReference type="Pfam" id="PF14501"/>
    </source>
</evidence>
<dbReference type="GO" id="GO:0042802">
    <property type="term" value="F:identical protein binding"/>
    <property type="evidence" value="ECO:0007669"/>
    <property type="project" value="TreeGrafter"/>
</dbReference>
<comment type="caution">
    <text evidence="3">The sequence shown here is derived from an EMBL/GenBank/DDBJ whole genome shotgun (WGS) entry which is preliminary data.</text>
</comment>
<evidence type="ECO:0000313" key="3">
    <source>
        <dbReference type="EMBL" id="MBF0935042.1"/>
    </source>
</evidence>
<feature type="transmembrane region" description="Helical" evidence="1">
    <location>
        <begin position="107"/>
        <end position="126"/>
    </location>
</feature>
<reference evidence="3" key="1">
    <citation type="submission" date="2020-04" db="EMBL/GenBank/DDBJ databases">
        <title>Deep metagenomics examines the oral microbiome during advanced dental caries in children, revealing novel taxa and co-occurrences with host molecules.</title>
        <authorList>
            <person name="Baker J.L."/>
            <person name="Morton J.T."/>
            <person name="Dinis M."/>
            <person name="Alvarez R."/>
            <person name="Tran N.C."/>
            <person name="Knight R."/>
            <person name="Edlund A."/>
        </authorList>
    </citation>
    <scope>NUCLEOTIDE SEQUENCE</scope>
    <source>
        <strain evidence="3">JCVI_23_bin.16</strain>
    </source>
</reference>
<evidence type="ECO:0000313" key="4">
    <source>
        <dbReference type="Proteomes" id="UP000757900"/>
    </source>
</evidence>
<organism evidence="3 4">
    <name type="scientific">Abiotrophia defectiva</name>
    <name type="common">Streptococcus defectivus</name>
    <dbReference type="NCBI Taxonomy" id="46125"/>
    <lineage>
        <taxon>Bacteria</taxon>
        <taxon>Bacillati</taxon>
        <taxon>Bacillota</taxon>
        <taxon>Bacilli</taxon>
        <taxon>Lactobacillales</taxon>
        <taxon>Aerococcaceae</taxon>
        <taxon>Abiotrophia</taxon>
    </lineage>
</organism>
<keyword evidence="3" id="KW-0418">Kinase</keyword>
<feature type="domain" description="Sensor histidine kinase NatK-like C-terminal" evidence="2">
    <location>
        <begin position="325"/>
        <end position="424"/>
    </location>
</feature>
<gene>
    <name evidence="3" type="ORF">HXK00_05295</name>
</gene>
<dbReference type="AlphaFoldDB" id="A0A929MPT1"/>
<feature type="transmembrane region" description="Helical" evidence="1">
    <location>
        <begin position="55"/>
        <end position="84"/>
    </location>
</feature>
<name>A0A929MPT1_ABIDE</name>
<proteinExistence type="predicted"/>
<keyword evidence="1" id="KW-1133">Transmembrane helix</keyword>
<feature type="transmembrane region" description="Helical" evidence="1">
    <location>
        <begin position="30"/>
        <end position="48"/>
    </location>
</feature>
<dbReference type="InterPro" id="IPR032834">
    <property type="entry name" value="NatK-like_C"/>
</dbReference>
<dbReference type="Proteomes" id="UP000757900">
    <property type="component" value="Unassembled WGS sequence"/>
</dbReference>
<feature type="transmembrane region" description="Helical" evidence="1">
    <location>
        <begin position="138"/>
        <end position="156"/>
    </location>
</feature>
<dbReference type="EMBL" id="JABZFV010000116">
    <property type="protein sequence ID" value="MBF0935042.1"/>
    <property type="molecule type" value="Genomic_DNA"/>
</dbReference>
<dbReference type="PANTHER" id="PTHR40448:SF1">
    <property type="entry name" value="TWO-COMPONENT SENSOR HISTIDINE KINASE"/>
    <property type="match status" value="1"/>
</dbReference>